<feature type="compositionally biased region" description="Basic and acidic residues" evidence="1">
    <location>
        <begin position="72"/>
        <end position="97"/>
    </location>
</feature>
<organism evidence="2 3">
    <name type="scientific">Datura stramonium</name>
    <name type="common">Jimsonweed</name>
    <name type="synonym">Common thornapple</name>
    <dbReference type="NCBI Taxonomy" id="4076"/>
    <lineage>
        <taxon>Eukaryota</taxon>
        <taxon>Viridiplantae</taxon>
        <taxon>Streptophyta</taxon>
        <taxon>Embryophyta</taxon>
        <taxon>Tracheophyta</taxon>
        <taxon>Spermatophyta</taxon>
        <taxon>Magnoliopsida</taxon>
        <taxon>eudicotyledons</taxon>
        <taxon>Gunneridae</taxon>
        <taxon>Pentapetalae</taxon>
        <taxon>asterids</taxon>
        <taxon>lamiids</taxon>
        <taxon>Solanales</taxon>
        <taxon>Solanaceae</taxon>
        <taxon>Solanoideae</taxon>
        <taxon>Datureae</taxon>
        <taxon>Datura</taxon>
    </lineage>
</organism>
<evidence type="ECO:0000256" key="1">
    <source>
        <dbReference type="SAM" id="MobiDB-lite"/>
    </source>
</evidence>
<sequence length="166" mass="19061">MPKKKNKVTFKPAMSHMSNRRNKCNSKKKNTYTIQDKDQYEGETNENQGNENDEKNHNNECETDGNLSMESADSKGSNEGKRKLESIKEDSGSEKIENTCQSTNKQDHDTAGDQQSKDKHISNIHIDHPGKKDYAIWNLTQDGKFTNHMDWNIIIPHKLENKAINQ</sequence>
<dbReference type="Proteomes" id="UP000823775">
    <property type="component" value="Unassembled WGS sequence"/>
</dbReference>
<comment type="caution">
    <text evidence="2">The sequence shown here is derived from an EMBL/GenBank/DDBJ whole genome shotgun (WGS) entry which is preliminary data.</text>
</comment>
<reference evidence="2 3" key="1">
    <citation type="journal article" date="2021" name="BMC Genomics">
        <title>Datura genome reveals duplications of psychoactive alkaloid biosynthetic genes and high mutation rate following tissue culture.</title>
        <authorList>
            <person name="Rajewski A."/>
            <person name="Carter-House D."/>
            <person name="Stajich J."/>
            <person name="Litt A."/>
        </authorList>
    </citation>
    <scope>NUCLEOTIDE SEQUENCE [LARGE SCALE GENOMIC DNA]</scope>
    <source>
        <strain evidence="2">AR-01</strain>
    </source>
</reference>
<accession>A0ABS8Y5Q1</accession>
<gene>
    <name evidence="2" type="ORF">HAX54_013389</name>
</gene>
<evidence type="ECO:0000313" key="3">
    <source>
        <dbReference type="Proteomes" id="UP000823775"/>
    </source>
</evidence>
<dbReference type="EMBL" id="JACEIK010018090">
    <property type="protein sequence ID" value="MCE5165953.1"/>
    <property type="molecule type" value="Genomic_DNA"/>
</dbReference>
<feature type="compositionally biased region" description="Basic and acidic residues" evidence="1">
    <location>
        <begin position="105"/>
        <end position="118"/>
    </location>
</feature>
<name>A0ABS8Y5Q1_DATST</name>
<feature type="non-terminal residue" evidence="2">
    <location>
        <position position="166"/>
    </location>
</feature>
<feature type="compositionally biased region" description="Basic residues" evidence="1">
    <location>
        <begin position="18"/>
        <end position="30"/>
    </location>
</feature>
<protein>
    <submittedName>
        <fullName evidence="2">Uncharacterized protein</fullName>
    </submittedName>
</protein>
<feature type="region of interest" description="Disordered" evidence="1">
    <location>
        <begin position="1"/>
        <end position="118"/>
    </location>
</feature>
<keyword evidence="3" id="KW-1185">Reference proteome</keyword>
<evidence type="ECO:0000313" key="2">
    <source>
        <dbReference type="EMBL" id="MCE5165953.1"/>
    </source>
</evidence>
<proteinExistence type="predicted"/>